<accession>A0A918ALV4</accession>
<name>A0A918ALV4_9PSEU</name>
<feature type="transmembrane region" description="Helical" evidence="1">
    <location>
        <begin position="35"/>
        <end position="56"/>
    </location>
</feature>
<dbReference type="EMBL" id="BMRG01000003">
    <property type="protein sequence ID" value="GGP50042.1"/>
    <property type="molecule type" value="Genomic_DNA"/>
</dbReference>
<dbReference type="Pfam" id="PF14317">
    <property type="entry name" value="YcxB"/>
    <property type="match status" value="1"/>
</dbReference>
<keyword evidence="1" id="KW-1133">Transmembrane helix</keyword>
<dbReference type="InterPro" id="IPR025588">
    <property type="entry name" value="YcxB-like_C"/>
</dbReference>
<dbReference type="Proteomes" id="UP000639606">
    <property type="component" value="Unassembled WGS sequence"/>
</dbReference>
<reference evidence="3" key="1">
    <citation type="journal article" date="2014" name="Int. J. Syst. Evol. Microbiol.">
        <title>Complete genome sequence of Corynebacterium casei LMG S-19264T (=DSM 44701T), isolated from a smear-ripened cheese.</title>
        <authorList>
            <consortium name="US DOE Joint Genome Institute (JGI-PGF)"/>
            <person name="Walter F."/>
            <person name="Albersmeier A."/>
            <person name="Kalinowski J."/>
            <person name="Ruckert C."/>
        </authorList>
    </citation>
    <scope>NUCLEOTIDE SEQUENCE</scope>
    <source>
        <strain evidence="3">JCM 3313</strain>
    </source>
</reference>
<evidence type="ECO:0000256" key="1">
    <source>
        <dbReference type="SAM" id="Phobius"/>
    </source>
</evidence>
<sequence length="166" mass="18896">MPEGCISLARVQISLWVPYDEWRARRLIKFMLRPTVTWMRVLGAVIAAYVVLALLVSSISPSIPLIVLGVFCVFGFEPLMVWYSLRAQNAAIRQGYHLVVDDAGVTMKAESYESRLAWSTIQRVKEKPDAWFLVLSKMQAMAIYKDLMTEEQRSQFAAILAQRQPA</sequence>
<evidence type="ECO:0000259" key="2">
    <source>
        <dbReference type="Pfam" id="PF14317"/>
    </source>
</evidence>
<organism evidence="3 4">
    <name type="scientific">Saccharothrix coeruleofusca</name>
    <dbReference type="NCBI Taxonomy" id="33919"/>
    <lineage>
        <taxon>Bacteria</taxon>
        <taxon>Bacillati</taxon>
        <taxon>Actinomycetota</taxon>
        <taxon>Actinomycetes</taxon>
        <taxon>Pseudonocardiales</taxon>
        <taxon>Pseudonocardiaceae</taxon>
        <taxon>Saccharothrix</taxon>
    </lineage>
</organism>
<gene>
    <name evidence="3" type="ORF">GCM10010185_22790</name>
</gene>
<feature type="domain" description="YcxB-like C-terminal" evidence="2">
    <location>
        <begin position="101"/>
        <end position="160"/>
    </location>
</feature>
<proteinExistence type="predicted"/>
<keyword evidence="4" id="KW-1185">Reference proteome</keyword>
<protein>
    <recommendedName>
        <fullName evidence="2">YcxB-like C-terminal domain-containing protein</fullName>
    </recommendedName>
</protein>
<comment type="caution">
    <text evidence="3">The sequence shown here is derived from an EMBL/GenBank/DDBJ whole genome shotgun (WGS) entry which is preliminary data.</text>
</comment>
<dbReference type="AlphaFoldDB" id="A0A918ALV4"/>
<keyword evidence="1" id="KW-0472">Membrane</keyword>
<evidence type="ECO:0000313" key="3">
    <source>
        <dbReference type="EMBL" id="GGP50042.1"/>
    </source>
</evidence>
<reference evidence="3" key="2">
    <citation type="submission" date="2020-09" db="EMBL/GenBank/DDBJ databases">
        <authorList>
            <person name="Sun Q."/>
            <person name="Ohkuma M."/>
        </authorList>
    </citation>
    <scope>NUCLEOTIDE SEQUENCE</scope>
    <source>
        <strain evidence="3">JCM 3313</strain>
    </source>
</reference>
<keyword evidence="1" id="KW-0812">Transmembrane</keyword>
<evidence type="ECO:0000313" key="4">
    <source>
        <dbReference type="Proteomes" id="UP000639606"/>
    </source>
</evidence>
<feature type="transmembrane region" description="Helical" evidence="1">
    <location>
        <begin position="62"/>
        <end position="85"/>
    </location>
</feature>